<keyword evidence="3" id="KW-1185">Reference proteome</keyword>
<feature type="compositionally biased region" description="Polar residues" evidence="1">
    <location>
        <begin position="49"/>
        <end position="72"/>
    </location>
</feature>
<sequence length="265" mass="29342">MLTGSLLLLPEFHQMKNPLKIMTAMIQRLRRKRKLSSELDSRWGDMAISSPNEGSWSQYDAASTRASPASVHSSEHRRKQSTGESAEQPYEHVNGVYPENRKGSVVNFSSTMPTGYYDARVRQRSKTKSRSPEPQQTVQHAPITLPKAWEEKMFGDSSADEAGDDLSALGSPRAAKPATDGSKSPPLSVTSRMRRLSGQSTVTDAIFSMPGTASSQRTSFSLDDSRLARQVPHHEKKPPQRAKVRDAEPTPVTQQLVPSYDELYG</sequence>
<organism evidence="2 3">
    <name type="scientific">Aspergillus lucknowensis</name>
    <dbReference type="NCBI Taxonomy" id="176173"/>
    <lineage>
        <taxon>Eukaryota</taxon>
        <taxon>Fungi</taxon>
        <taxon>Dikarya</taxon>
        <taxon>Ascomycota</taxon>
        <taxon>Pezizomycotina</taxon>
        <taxon>Eurotiomycetes</taxon>
        <taxon>Eurotiomycetidae</taxon>
        <taxon>Eurotiales</taxon>
        <taxon>Aspergillaceae</taxon>
        <taxon>Aspergillus</taxon>
        <taxon>Aspergillus subgen. Nidulantes</taxon>
    </lineage>
</organism>
<gene>
    <name evidence="2" type="ORF">BJX67DRAFT_279148</name>
</gene>
<name>A0ABR4M0E1_9EURO</name>
<accession>A0ABR4M0E1</accession>
<dbReference type="RefSeq" id="XP_070889250.1">
    <property type="nucleotide sequence ID" value="XM_071026617.1"/>
</dbReference>
<protein>
    <submittedName>
        <fullName evidence="2">Uncharacterized protein</fullName>
    </submittedName>
</protein>
<dbReference type="GeneID" id="98141689"/>
<reference evidence="2 3" key="1">
    <citation type="submission" date="2024-07" db="EMBL/GenBank/DDBJ databases">
        <title>Section-level genome sequencing and comparative genomics of Aspergillus sections Usti and Cavernicolus.</title>
        <authorList>
            <consortium name="Lawrence Berkeley National Laboratory"/>
            <person name="Nybo J.L."/>
            <person name="Vesth T.C."/>
            <person name="Theobald S."/>
            <person name="Frisvad J.C."/>
            <person name="Larsen T.O."/>
            <person name="Kjaerboelling I."/>
            <person name="Rothschild-Mancinelli K."/>
            <person name="Lyhne E.K."/>
            <person name="Kogle M.E."/>
            <person name="Barry K."/>
            <person name="Clum A."/>
            <person name="Na H."/>
            <person name="Ledsgaard L."/>
            <person name="Lin J."/>
            <person name="Lipzen A."/>
            <person name="Kuo A."/>
            <person name="Riley R."/>
            <person name="Mondo S."/>
            <person name="Labutti K."/>
            <person name="Haridas S."/>
            <person name="Pangalinan J."/>
            <person name="Salamov A.A."/>
            <person name="Simmons B.A."/>
            <person name="Magnuson J.K."/>
            <person name="Chen J."/>
            <person name="Drula E."/>
            <person name="Henrissat B."/>
            <person name="Wiebenga A."/>
            <person name="Lubbers R.J."/>
            <person name="Gomes A.C."/>
            <person name="Macurrencykelacurrency M.R."/>
            <person name="Stajich J."/>
            <person name="Grigoriev I.V."/>
            <person name="Mortensen U.H."/>
            <person name="De Vries R.P."/>
            <person name="Baker S.E."/>
            <person name="Andersen M.R."/>
        </authorList>
    </citation>
    <scope>NUCLEOTIDE SEQUENCE [LARGE SCALE GENOMIC DNA]</scope>
    <source>
        <strain evidence="2 3">CBS 449.75</strain>
    </source>
</reference>
<dbReference type="Proteomes" id="UP001610432">
    <property type="component" value="Unassembled WGS sequence"/>
</dbReference>
<proteinExistence type="predicted"/>
<feature type="compositionally biased region" description="Polar residues" evidence="1">
    <location>
        <begin position="211"/>
        <end position="222"/>
    </location>
</feature>
<evidence type="ECO:0000313" key="2">
    <source>
        <dbReference type="EMBL" id="KAL2870271.1"/>
    </source>
</evidence>
<evidence type="ECO:0000256" key="1">
    <source>
        <dbReference type="SAM" id="MobiDB-lite"/>
    </source>
</evidence>
<feature type="region of interest" description="Disordered" evidence="1">
    <location>
        <begin position="44"/>
        <end position="265"/>
    </location>
</feature>
<feature type="compositionally biased region" description="Polar residues" evidence="1">
    <location>
        <begin position="181"/>
        <end position="203"/>
    </location>
</feature>
<comment type="caution">
    <text evidence="2">The sequence shown here is derived from an EMBL/GenBank/DDBJ whole genome shotgun (WGS) entry which is preliminary data.</text>
</comment>
<dbReference type="EMBL" id="JBFXLQ010000006">
    <property type="protein sequence ID" value="KAL2870271.1"/>
    <property type="molecule type" value="Genomic_DNA"/>
</dbReference>
<evidence type="ECO:0000313" key="3">
    <source>
        <dbReference type="Proteomes" id="UP001610432"/>
    </source>
</evidence>